<accession>A0A6N3CHY5</accession>
<feature type="transmembrane region" description="Helical" evidence="1">
    <location>
        <begin position="43"/>
        <end position="64"/>
    </location>
</feature>
<name>A0A6N3CHY5_9BACT</name>
<keyword evidence="1" id="KW-0812">Transmembrane</keyword>
<evidence type="ECO:0000313" key="2">
    <source>
        <dbReference type="EMBL" id="VYU15602.1"/>
    </source>
</evidence>
<keyword evidence="1" id="KW-0472">Membrane</keyword>
<feature type="transmembrane region" description="Helical" evidence="1">
    <location>
        <begin position="71"/>
        <end position="94"/>
    </location>
</feature>
<organism evidence="2">
    <name type="scientific">Paraprevotella clara</name>
    <dbReference type="NCBI Taxonomy" id="454154"/>
    <lineage>
        <taxon>Bacteria</taxon>
        <taxon>Pseudomonadati</taxon>
        <taxon>Bacteroidota</taxon>
        <taxon>Bacteroidia</taxon>
        <taxon>Bacteroidales</taxon>
        <taxon>Prevotellaceae</taxon>
        <taxon>Paraprevotella</taxon>
    </lineage>
</organism>
<reference evidence="2" key="1">
    <citation type="submission" date="2019-11" db="EMBL/GenBank/DDBJ databases">
        <authorList>
            <person name="Feng L."/>
        </authorList>
    </citation>
    <scope>NUCLEOTIDE SEQUENCE</scope>
    <source>
        <strain evidence="2">PclaraLFYP37</strain>
    </source>
</reference>
<protein>
    <submittedName>
        <fullName evidence="2">Uncharacterized protein</fullName>
    </submittedName>
</protein>
<dbReference type="EMBL" id="CACRUT010000015">
    <property type="protein sequence ID" value="VYU15602.1"/>
    <property type="molecule type" value="Genomic_DNA"/>
</dbReference>
<gene>
    <name evidence="2" type="ORF">PCLFYP37_02057</name>
</gene>
<feature type="transmembrane region" description="Helical" evidence="1">
    <location>
        <begin position="100"/>
        <end position="125"/>
    </location>
</feature>
<evidence type="ECO:0000256" key="1">
    <source>
        <dbReference type="SAM" id="Phobius"/>
    </source>
</evidence>
<dbReference type="AlphaFoldDB" id="A0A6N3CHY5"/>
<proteinExistence type="predicted"/>
<feature type="transmembrane region" description="Helical" evidence="1">
    <location>
        <begin position="137"/>
        <end position="160"/>
    </location>
</feature>
<keyword evidence="1" id="KW-1133">Transmembrane helix</keyword>
<feature type="transmembrane region" description="Helical" evidence="1">
    <location>
        <begin position="12"/>
        <end position="37"/>
    </location>
</feature>
<sequence>MRCFHVWLLVHLPCFPCVCPLFQCLLLFAILAAPAIFPFQFVPLLQCVFHAFLVCVFCPVVSTFPCPPCLLLFYGLCPSLLSFLCVRLLTHALYFPCVPFVPVLLPLCRPFCPSFSVLGLSVPLMRVFSLVAPPSRCYLPFFSVTFSSSSFFISVFSFPFSPLFSSPSFSIKKKVFP</sequence>